<feature type="domain" description="ABC transporter" evidence="5">
    <location>
        <begin position="5"/>
        <end position="230"/>
    </location>
</feature>
<organism evidence="6 7">
    <name type="scientific">Arthrobacter caoxuetaonis</name>
    <dbReference type="NCBI Taxonomy" id="2886935"/>
    <lineage>
        <taxon>Bacteria</taxon>
        <taxon>Bacillati</taxon>
        <taxon>Actinomycetota</taxon>
        <taxon>Actinomycetes</taxon>
        <taxon>Micrococcales</taxon>
        <taxon>Micrococcaceae</taxon>
        <taxon>Arthrobacter</taxon>
    </lineage>
</organism>
<keyword evidence="2" id="KW-0813">Transport</keyword>
<evidence type="ECO:0000256" key="1">
    <source>
        <dbReference type="ARBA" id="ARBA00005417"/>
    </source>
</evidence>
<dbReference type="GO" id="GO:0016887">
    <property type="term" value="F:ATP hydrolysis activity"/>
    <property type="evidence" value="ECO:0007669"/>
    <property type="project" value="InterPro"/>
</dbReference>
<dbReference type="InterPro" id="IPR003439">
    <property type="entry name" value="ABC_transporter-like_ATP-bd"/>
</dbReference>
<dbReference type="SMART" id="SM00382">
    <property type="entry name" value="AAA"/>
    <property type="match status" value="1"/>
</dbReference>
<protein>
    <submittedName>
        <fullName evidence="6">ABC transporter ATP-binding protein</fullName>
    </submittedName>
</protein>
<dbReference type="RefSeq" id="WP_227894451.1">
    <property type="nucleotide sequence ID" value="NZ_CP099466.1"/>
</dbReference>
<dbReference type="InterPro" id="IPR017871">
    <property type="entry name" value="ABC_transporter-like_CS"/>
</dbReference>
<proteinExistence type="inferred from homology"/>
<dbReference type="AlphaFoldDB" id="A0A9X1MCB8"/>
<evidence type="ECO:0000259" key="5">
    <source>
        <dbReference type="PROSITE" id="PS50893"/>
    </source>
</evidence>
<keyword evidence="3" id="KW-0547">Nucleotide-binding</keyword>
<evidence type="ECO:0000313" key="6">
    <source>
        <dbReference type="EMBL" id="MCC3296720.1"/>
    </source>
</evidence>
<dbReference type="InterPro" id="IPR003593">
    <property type="entry name" value="AAA+_ATPase"/>
</dbReference>
<accession>A0A9X1MCB8</accession>
<dbReference type="Gene3D" id="3.40.50.300">
    <property type="entry name" value="P-loop containing nucleotide triphosphate hydrolases"/>
    <property type="match status" value="1"/>
</dbReference>
<dbReference type="PANTHER" id="PTHR43335">
    <property type="entry name" value="ABC TRANSPORTER, ATP-BINDING PROTEIN"/>
    <property type="match status" value="1"/>
</dbReference>
<dbReference type="PROSITE" id="PS50893">
    <property type="entry name" value="ABC_TRANSPORTER_2"/>
    <property type="match status" value="1"/>
</dbReference>
<evidence type="ECO:0000256" key="4">
    <source>
        <dbReference type="ARBA" id="ARBA00022840"/>
    </source>
</evidence>
<reference evidence="6" key="1">
    <citation type="submission" date="2021-10" db="EMBL/GenBank/DDBJ databases">
        <title>Novel species in genus Arthrobacter.</title>
        <authorList>
            <person name="Liu Y."/>
        </authorList>
    </citation>
    <scope>NUCLEOTIDE SEQUENCE</scope>
    <source>
        <strain evidence="6">Zg-Y453</strain>
    </source>
</reference>
<comment type="similarity">
    <text evidence="1">Belongs to the ABC transporter superfamily.</text>
</comment>
<name>A0A9X1MCB8_9MICC</name>
<dbReference type="Proteomes" id="UP001139158">
    <property type="component" value="Unassembled WGS sequence"/>
</dbReference>
<dbReference type="PANTHER" id="PTHR43335:SF4">
    <property type="entry name" value="ABC TRANSPORTER, ATP-BINDING PROTEIN"/>
    <property type="match status" value="1"/>
</dbReference>
<evidence type="ECO:0000256" key="3">
    <source>
        <dbReference type="ARBA" id="ARBA00022741"/>
    </source>
</evidence>
<gene>
    <name evidence="6" type="ORF">LJ757_02725</name>
</gene>
<dbReference type="Pfam" id="PF00005">
    <property type="entry name" value="ABC_tran"/>
    <property type="match status" value="1"/>
</dbReference>
<dbReference type="InterPro" id="IPR027417">
    <property type="entry name" value="P-loop_NTPase"/>
</dbReference>
<evidence type="ECO:0000256" key="2">
    <source>
        <dbReference type="ARBA" id="ARBA00022448"/>
    </source>
</evidence>
<evidence type="ECO:0000313" key="7">
    <source>
        <dbReference type="Proteomes" id="UP001139158"/>
    </source>
</evidence>
<keyword evidence="4 6" id="KW-0067">ATP-binding</keyword>
<dbReference type="PROSITE" id="PS00211">
    <property type="entry name" value="ABC_TRANSPORTER_1"/>
    <property type="match status" value="1"/>
</dbReference>
<dbReference type="EMBL" id="JAJFZV010000001">
    <property type="protein sequence ID" value="MCC3296720.1"/>
    <property type="molecule type" value="Genomic_DNA"/>
</dbReference>
<sequence length="314" mass="33307">MPPVIETHALTKRYGSRTAVSSLELTVEPGCVFGLIGPNGSGKTTTLRMLLDIIRPTSGQVHVLGISPRAGGAALRRRIGYVPGDFRISGRGRGRTLLEHFAQVSAPVAAGRVEALAQRLGLDLSRPVRSLSKGNRQKLGLVQAFMHDPELLVLDEPTSGLDPLVQREFLQMVAEARAAGRSVLLSSHVLSEIQQSADQVAVLSRGKVVAQGDVASLRLNRLRHVRASVVPARDTGPGLGDELAAAGLQGTVIRQDGTIHVQGTVEGGMDAVIKVLARHRVLDLAVEEPDLEESVLRLYGEPAAADPGQGRESG</sequence>
<comment type="caution">
    <text evidence="6">The sequence shown here is derived from an EMBL/GenBank/DDBJ whole genome shotgun (WGS) entry which is preliminary data.</text>
</comment>
<keyword evidence="7" id="KW-1185">Reference proteome</keyword>
<dbReference type="GO" id="GO:0005524">
    <property type="term" value="F:ATP binding"/>
    <property type="evidence" value="ECO:0007669"/>
    <property type="project" value="UniProtKB-KW"/>
</dbReference>
<dbReference type="SUPFAM" id="SSF52540">
    <property type="entry name" value="P-loop containing nucleoside triphosphate hydrolases"/>
    <property type="match status" value="1"/>
</dbReference>
<dbReference type="CDD" id="cd03230">
    <property type="entry name" value="ABC_DR_subfamily_A"/>
    <property type="match status" value="1"/>
</dbReference>